<dbReference type="GO" id="GO:0016787">
    <property type="term" value="F:hydrolase activity"/>
    <property type="evidence" value="ECO:0007669"/>
    <property type="project" value="UniProtKB-KW"/>
</dbReference>
<feature type="domain" description="Phosphatidic acid phosphatase type 2/haloperoxidase" evidence="8">
    <location>
        <begin position="61"/>
        <end position="169"/>
    </location>
</feature>
<evidence type="ECO:0000256" key="7">
    <source>
        <dbReference type="SAM" id="Phobius"/>
    </source>
</evidence>
<evidence type="ECO:0000256" key="4">
    <source>
        <dbReference type="ARBA" id="ARBA00022801"/>
    </source>
</evidence>
<dbReference type="Gene3D" id="1.20.144.10">
    <property type="entry name" value="Phosphatidic acid phosphatase type 2/haloperoxidase"/>
    <property type="match status" value="1"/>
</dbReference>
<evidence type="ECO:0000256" key="3">
    <source>
        <dbReference type="ARBA" id="ARBA00022692"/>
    </source>
</evidence>
<dbReference type="AlphaFoldDB" id="R4K9Q1"/>
<proteinExistence type="predicted"/>
<dbReference type="PATRIC" id="fig|86416.3.peg.4597"/>
<dbReference type="eggNOG" id="COG0671">
    <property type="taxonomic scope" value="Bacteria"/>
</dbReference>
<evidence type="ECO:0000256" key="6">
    <source>
        <dbReference type="ARBA" id="ARBA00023136"/>
    </source>
</evidence>
<dbReference type="InterPro" id="IPR036938">
    <property type="entry name" value="PAP2/HPO_sf"/>
</dbReference>
<sequence>MNAFLDRIQRKDASILMIFNNSIKCKLLDILMPIITYIGSAIFGIIFCIISFFYFKTKILSIETATALIVSSLIARFIKVHVSRIRPYITLKNLYTRKIGIDNYSFPSGHTTAAFSIGVMLALSIPSIAFFSILTAAAVGVSRMYLGVHYPTDVFVGMLLGTITSLSIYFLI</sequence>
<dbReference type="PANTHER" id="PTHR14969:SF62">
    <property type="entry name" value="DECAPRENYLPHOSPHORYL-5-PHOSPHORIBOSE PHOSPHATASE RV3807C-RELATED"/>
    <property type="match status" value="1"/>
</dbReference>
<feature type="transmembrane region" description="Helical" evidence="7">
    <location>
        <begin position="113"/>
        <end position="134"/>
    </location>
</feature>
<evidence type="ECO:0000313" key="9">
    <source>
        <dbReference type="EMBL" id="AGK99298.1"/>
    </source>
</evidence>
<comment type="subcellular location">
    <subcellularLocation>
        <location evidence="1">Cell membrane</location>
        <topology evidence="1">Multi-pass membrane protein</topology>
    </subcellularLocation>
</comment>
<name>R4K9Q1_CLOPA</name>
<dbReference type="OrthoDB" id="9789113at2"/>
<keyword evidence="10" id="KW-1185">Reference proteome</keyword>
<reference evidence="9 10" key="1">
    <citation type="submission" date="2012-01" db="EMBL/GenBank/DDBJ databases">
        <title>Complete sequence of chromosome of Clostridium pasteurianum BC1.</title>
        <authorList>
            <consortium name="US DOE Joint Genome Institute"/>
            <person name="Lucas S."/>
            <person name="Han J."/>
            <person name="Lapidus A."/>
            <person name="Cheng J.-F."/>
            <person name="Goodwin L."/>
            <person name="Pitluck S."/>
            <person name="Peters L."/>
            <person name="Mikhailova N."/>
            <person name="Teshima H."/>
            <person name="Detter J.C."/>
            <person name="Han C."/>
            <person name="Tapia R."/>
            <person name="Land M."/>
            <person name="Hauser L."/>
            <person name="Kyrpides N."/>
            <person name="Ivanova N."/>
            <person name="Pagani I."/>
            <person name="Dunn J."/>
            <person name="Taghavi S."/>
            <person name="Francis A."/>
            <person name="van der Lelie D."/>
            <person name="Woyke T."/>
        </authorList>
    </citation>
    <scope>NUCLEOTIDE SEQUENCE [LARGE SCALE GENOMIC DNA]</scope>
    <source>
        <strain evidence="9 10">BC1</strain>
    </source>
</reference>
<dbReference type="Pfam" id="PF01569">
    <property type="entry name" value="PAP2"/>
    <property type="match status" value="1"/>
</dbReference>
<dbReference type="STRING" id="86416.Clopa_4606"/>
<feature type="transmembrane region" description="Helical" evidence="7">
    <location>
        <begin position="30"/>
        <end position="53"/>
    </location>
</feature>
<dbReference type="InterPro" id="IPR000326">
    <property type="entry name" value="PAP2/HPO"/>
</dbReference>
<keyword evidence="3 7" id="KW-0812">Transmembrane</keyword>
<feature type="transmembrane region" description="Helical" evidence="7">
    <location>
        <begin position="154"/>
        <end position="171"/>
    </location>
</feature>
<dbReference type="SUPFAM" id="SSF48317">
    <property type="entry name" value="Acid phosphatase/Vanadium-dependent haloperoxidase"/>
    <property type="match status" value="1"/>
</dbReference>
<evidence type="ECO:0000256" key="5">
    <source>
        <dbReference type="ARBA" id="ARBA00022989"/>
    </source>
</evidence>
<dbReference type="HOGENOM" id="CLU_072573_10_2_9"/>
<evidence type="ECO:0000259" key="8">
    <source>
        <dbReference type="SMART" id="SM00014"/>
    </source>
</evidence>
<keyword evidence="6 7" id="KW-0472">Membrane</keyword>
<dbReference type="SMART" id="SM00014">
    <property type="entry name" value="acidPPc"/>
    <property type="match status" value="1"/>
</dbReference>
<gene>
    <name evidence="9" type="ORF">Clopa_4606</name>
</gene>
<accession>R4K9Q1</accession>
<evidence type="ECO:0000256" key="2">
    <source>
        <dbReference type="ARBA" id="ARBA00022475"/>
    </source>
</evidence>
<dbReference type="GO" id="GO:0005886">
    <property type="term" value="C:plasma membrane"/>
    <property type="evidence" value="ECO:0007669"/>
    <property type="project" value="UniProtKB-SubCell"/>
</dbReference>
<keyword evidence="4" id="KW-0378">Hydrolase</keyword>
<dbReference type="EMBL" id="CP003261">
    <property type="protein sequence ID" value="AGK99298.1"/>
    <property type="molecule type" value="Genomic_DNA"/>
</dbReference>
<organism evidence="9 10">
    <name type="scientific">Clostridium pasteurianum BC1</name>
    <dbReference type="NCBI Taxonomy" id="86416"/>
    <lineage>
        <taxon>Bacteria</taxon>
        <taxon>Bacillati</taxon>
        <taxon>Bacillota</taxon>
        <taxon>Clostridia</taxon>
        <taxon>Eubacteriales</taxon>
        <taxon>Clostridiaceae</taxon>
        <taxon>Clostridium</taxon>
    </lineage>
</organism>
<dbReference type="KEGG" id="cpas:Clopa_4606"/>
<evidence type="ECO:0000313" key="10">
    <source>
        <dbReference type="Proteomes" id="UP000013523"/>
    </source>
</evidence>
<keyword evidence="2" id="KW-1003">Cell membrane</keyword>
<dbReference type="RefSeq" id="WP_015617567.1">
    <property type="nucleotide sequence ID" value="NC_021182.1"/>
</dbReference>
<dbReference type="Proteomes" id="UP000013523">
    <property type="component" value="Chromosome"/>
</dbReference>
<dbReference type="PANTHER" id="PTHR14969">
    <property type="entry name" value="SPHINGOSINE-1-PHOSPHATE PHOSPHOHYDROLASE"/>
    <property type="match status" value="1"/>
</dbReference>
<keyword evidence="5 7" id="KW-1133">Transmembrane helix</keyword>
<evidence type="ECO:0000256" key="1">
    <source>
        <dbReference type="ARBA" id="ARBA00004651"/>
    </source>
</evidence>
<feature type="transmembrane region" description="Helical" evidence="7">
    <location>
        <begin position="59"/>
        <end position="78"/>
    </location>
</feature>
<protein>
    <submittedName>
        <fullName evidence="9">Membrane-associated phospholipid phosphatase</fullName>
    </submittedName>
</protein>